<keyword evidence="9 12" id="KW-0460">Magnesium</keyword>
<organism evidence="13 14">
    <name type="scientific">Endomicrobium proavitum</name>
    <dbReference type="NCBI Taxonomy" id="1408281"/>
    <lineage>
        <taxon>Bacteria</taxon>
        <taxon>Pseudomonadati</taxon>
        <taxon>Elusimicrobiota</taxon>
        <taxon>Endomicrobiia</taxon>
        <taxon>Endomicrobiales</taxon>
        <taxon>Endomicrobiaceae</taxon>
        <taxon>Endomicrobium</taxon>
    </lineage>
</organism>
<gene>
    <name evidence="13" type="primary">kdsC</name>
    <name evidence="13" type="ORF">Epro_0080</name>
</gene>
<proteinExistence type="inferred from homology"/>
<feature type="binding site" evidence="12">
    <location>
        <position position="22"/>
    </location>
    <ligand>
        <name>substrate</name>
    </ligand>
</feature>
<dbReference type="PATRIC" id="fig|1408281.3.peg.80"/>
<comment type="catalytic activity">
    <reaction evidence="1">
        <text>3-deoxy-alpha-D-manno-2-octulosonate-8-phosphate + H2O = 3-deoxy-alpha-D-manno-oct-2-ulosonate + phosphate</text>
        <dbReference type="Rhea" id="RHEA:11500"/>
        <dbReference type="ChEBI" id="CHEBI:15377"/>
        <dbReference type="ChEBI" id="CHEBI:43474"/>
        <dbReference type="ChEBI" id="CHEBI:85985"/>
        <dbReference type="ChEBI" id="CHEBI:85986"/>
        <dbReference type="EC" id="3.1.3.45"/>
    </reaction>
</comment>
<comment type="similarity">
    <text evidence="3">Belongs to the KdsC family.</text>
</comment>
<comment type="subunit">
    <text evidence="4">Homotetramer.</text>
</comment>
<evidence type="ECO:0000313" key="13">
    <source>
        <dbReference type="EMBL" id="AKL97459.1"/>
    </source>
</evidence>
<evidence type="ECO:0000256" key="10">
    <source>
        <dbReference type="ARBA" id="ARBA00022985"/>
    </source>
</evidence>
<feature type="binding site" evidence="12">
    <location>
        <position position="116"/>
    </location>
    <ligand>
        <name>Mg(2+)</name>
        <dbReference type="ChEBI" id="CHEBI:18420"/>
    </ligand>
</feature>
<feature type="binding site" evidence="12">
    <location>
        <position position="20"/>
    </location>
    <ligand>
        <name>Mg(2+)</name>
        <dbReference type="ChEBI" id="CHEBI:18420"/>
    </ligand>
</feature>
<dbReference type="AlphaFoldDB" id="A0A0G3WJ31"/>
<evidence type="ECO:0000256" key="3">
    <source>
        <dbReference type="ARBA" id="ARBA00005893"/>
    </source>
</evidence>
<evidence type="ECO:0000256" key="4">
    <source>
        <dbReference type="ARBA" id="ARBA00011881"/>
    </source>
</evidence>
<dbReference type="SUPFAM" id="SSF56784">
    <property type="entry name" value="HAD-like"/>
    <property type="match status" value="1"/>
</dbReference>
<dbReference type="GO" id="GO:0046872">
    <property type="term" value="F:metal ion binding"/>
    <property type="evidence" value="ECO:0007669"/>
    <property type="project" value="UniProtKB-KW"/>
</dbReference>
<dbReference type="GO" id="GO:0019143">
    <property type="term" value="F:3-deoxy-manno-octulosonate-8-phosphatase activity"/>
    <property type="evidence" value="ECO:0007669"/>
    <property type="project" value="UniProtKB-EC"/>
</dbReference>
<accession>A0A0G3WJ31</accession>
<dbReference type="PANTHER" id="PTHR21485">
    <property type="entry name" value="HAD SUPERFAMILY MEMBERS CMAS AND KDSC"/>
    <property type="match status" value="1"/>
</dbReference>
<dbReference type="GO" id="GO:0009103">
    <property type="term" value="P:lipopolysaccharide biosynthetic process"/>
    <property type="evidence" value="ECO:0007669"/>
    <property type="project" value="UniProtKB-KW"/>
</dbReference>
<dbReference type="EC" id="3.1.3.45" evidence="5"/>
<dbReference type="STRING" id="1408281.Epro_0080"/>
<evidence type="ECO:0000313" key="14">
    <source>
        <dbReference type="Proteomes" id="UP000035337"/>
    </source>
</evidence>
<evidence type="ECO:0000256" key="6">
    <source>
        <dbReference type="ARBA" id="ARBA00020092"/>
    </source>
</evidence>
<dbReference type="PIRSF" id="PIRSF006118">
    <property type="entry name" value="KDO8-P_Ptase"/>
    <property type="match status" value="1"/>
</dbReference>
<name>A0A0G3WJ31_9BACT</name>
<dbReference type="KEGG" id="epo:Epro_0080"/>
<dbReference type="InterPro" id="IPR050793">
    <property type="entry name" value="CMP-NeuNAc_synthase"/>
</dbReference>
<dbReference type="OrthoDB" id="9805604at2"/>
<keyword evidence="7 12" id="KW-0479">Metal-binding</keyword>
<evidence type="ECO:0000256" key="2">
    <source>
        <dbReference type="ARBA" id="ARBA00001946"/>
    </source>
</evidence>
<dbReference type="PANTHER" id="PTHR21485:SF6">
    <property type="entry name" value="N-ACYLNEURAMINATE CYTIDYLYLTRANSFERASE-RELATED"/>
    <property type="match status" value="1"/>
</dbReference>
<evidence type="ECO:0000256" key="11">
    <source>
        <dbReference type="ARBA" id="ARBA00031051"/>
    </source>
</evidence>
<evidence type="ECO:0000256" key="8">
    <source>
        <dbReference type="ARBA" id="ARBA00022801"/>
    </source>
</evidence>
<dbReference type="SFLD" id="SFLDG01138">
    <property type="entry name" value="C1.6.2:_Deoxy-d-mannose-octulo"/>
    <property type="match status" value="1"/>
</dbReference>
<protein>
    <recommendedName>
        <fullName evidence="6">3-deoxy-D-manno-octulosonate 8-phosphate phosphatase KdsC</fullName>
        <ecNumber evidence="5">3.1.3.45</ecNumber>
    </recommendedName>
    <alternativeName>
        <fullName evidence="11">KDO 8-P phosphatase</fullName>
    </alternativeName>
</protein>
<dbReference type="InterPro" id="IPR010023">
    <property type="entry name" value="KdsC_fam"/>
</dbReference>
<dbReference type="Pfam" id="PF08282">
    <property type="entry name" value="Hydrolase_3"/>
    <property type="match status" value="1"/>
</dbReference>
<dbReference type="SFLD" id="SFLDS00003">
    <property type="entry name" value="Haloacid_Dehalogenase"/>
    <property type="match status" value="1"/>
</dbReference>
<comment type="cofactor">
    <cofactor evidence="2 12">
        <name>Mg(2+)</name>
        <dbReference type="ChEBI" id="CHEBI:18420"/>
    </cofactor>
</comment>
<evidence type="ECO:0000256" key="12">
    <source>
        <dbReference type="PIRSR" id="PIRSR006118-2"/>
    </source>
</evidence>
<dbReference type="EMBL" id="CP009498">
    <property type="protein sequence ID" value="AKL97459.1"/>
    <property type="molecule type" value="Genomic_DNA"/>
</dbReference>
<dbReference type="NCBIfam" id="TIGR01670">
    <property type="entry name" value="KdsC-phosphatas"/>
    <property type="match status" value="1"/>
</dbReference>
<evidence type="ECO:0000256" key="1">
    <source>
        <dbReference type="ARBA" id="ARBA00000898"/>
    </source>
</evidence>
<dbReference type="Proteomes" id="UP000035337">
    <property type="component" value="Chromosome"/>
</dbReference>
<dbReference type="RefSeq" id="WP_052569562.1">
    <property type="nucleotide sequence ID" value="NZ_CP009498.1"/>
</dbReference>
<keyword evidence="8" id="KW-0378">Hydrolase</keyword>
<evidence type="ECO:0000256" key="7">
    <source>
        <dbReference type="ARBA" id="ARBA00022723"/>
    </source>
</evidence>
<evidence type="ECO:0000256" key="9">
    <source>
        <dbReference type="ARBA" id="ARBA00022842"/>
    </source>
</evidence>
<evidence type="ECO:0000256" key="5">
    <source>
        <dbReference type="ARBA" id="ARBA00013066"/>
    </source>
</evidence>
<reference evidence="13 14" key="1">
    <citation type="submission" date="2014-09" db="EMBL/GenBank/DDBJ databases">
        <title>Complete genome sequence of Endomicrobium proavitum.</title>
        <authorList>
            <person name="Zheng H."/>
        </authorList>
    </citation>
    <scope>NUCLEOTIDE SEQUENCE [LARGE SCALE GENOMIC DNA]</scope>
    <source>
        <strain evidence="13 14">Rsa215</strain>
    </source>
</reference>
<dbReference type="FunFam" id="3.40.50.1000:FF:000029">
    <property type="entry name" value="3-deoxy-D-manno-octulosonate 8-phosphate phosphatase KdsC"/>
    <property type="match status" value="1"/>
</dbReference>
<dbReference type="Gene3D" id="3.40.50.1000">
    <property type="entry name" value="HAD superfamily/HAD-like"/>
    <property type="match status" value="1"/>
</dbReference>
<keyword evidence="10" id="KW-0448">Lipopolysaccharide biosynthesis</keyword>
<sequence length="179" mass="19766">MKISAKILKKAKKIKLLASDVDGVLTGGEIIILNNGEEVKIWNVKDGLGFSDLLRQVFPRIKTAWITGRKSEQVKNRAENLKIDYLVQGSSDKISALNAILSETGYDASQTAYIGDDIVDIPVLKKVGFSICPKDASCDVKKYVDYVSAFDGGEGVAREAVEIILKAKNEWKKVLEKYK</sequence>
<dbReference type="GO" id="GO:0008781">
    <property type="term" value="F:N-acylneuraminate cytidylyltransferase activity"/>
    <property type="evidence" value="ECO:0007669"/>
    <property type="project" value="TreeGrafter"/>
</dbReference>
<dbReference type="InterPro" id="IPR023214">
    <property type="entry name" value="HAD_sf"/>
</dbReference>
<keyword evidence="14" id="KW-1185">Reference proteome</keyword>
<dbReference type="InterPro" id="IPR036412">
    <property type="entry name" value="HAD-like_sf"/>
</dbReference>
<dbReference type="SFLD" id="SFLDG01136">
    <property type="entry name" value="C1.6:_Phosphoserine_Phosphatas"/>
    <property type="match status" value="1"/>
</dbReference>